<dbReference type="Gene3D" id="1.10.1740.10">
    <property type="match status" value="1"/>
</dbReference>
<evidence type="ECO:0000313" key="7">
    <source>
        <dbReference type="EMBL" id="GLQ09841.1"/>
    </source>
</evidence>
<comment type="caution">
    <text evidence="7">The sequence shown here is derived from an EMBL/GenBank/DDBJ whole genome shotgun (WGS) entry which is preliminary data.</text>
</comment>
<comment type="similarity">
    <text evidence="1">Belongs to the sigma-70 factor family. ECF subfamily.</text>
</comment>
<dbReference type="EMBL" id="BSNG01000001">
    <property type="protein sequence ID" value="GLQ09841.1"/>
    <property type="molecule type" value="Genomic_DNA"/>
</dbReference>
<dbReference type="InterPro" id="IPR007627">
    <property type="entry name" value="RNA_pol_sigma70_r2"/>
</dbReference>
<evidence type="ECO:0000259" key="6">
    <source>
        <dbReference type="Pfam" id="PF08281"/>
    </source>
</evidence>
<dbReference type="Gene3D" id="1.10.10.10">
    <property type="entry name" value="Winged helix-like DNA-binding domain superfamily/Winged helix DNA-binding domain"/>
    <property type="match status" value="1"/>
</dbReference>
<keyword evidence="2" id="KW-0805">Transcription regulation</keyword>
<evidence type="ECO:0000313" key="8">
    <source>
        <dbReference type="Proteomes" id="UP001161406"/>
    </source>
</evidence>
<dbReference type="PANTHER" id="PTHR43133">
    <property type="entry name" value="RNA POLYMERASE ECF-TYPE SIGMA FACTO"/>
    <property type="match status" value="1"/>
</dbReference>
<dbReference type="PANTHER" id="PTHR43133:SF25">
    <property type="entry name" value="RNA POLYMERASE SIGMA FACTOR RFAY-RELATED"/>
    <property type="match status" value="1"/>
</dbReference>
<dbReference type="InterPro" id="IPR013325">
    <property type="entry name" value="RNA_pol_sigma_r2"/>
</dbReference>
<dbReference type="CDD" id="cd06171">
    <property type="entry name" value="Sigma70_r4"/>
    <property type="match status" value="1"/>
</dbReference>
<name>A0ABQ5UD86_9HYPH</name>
<evidence type="ECO:0000256" key="1">
    <source>
        <dbReference type="ARBA" id="ARBA00010641"/>
    </source>
</evidence>
<dbReference type="SUPFAM" id="SSF88659">
    <property type="entry name" value="Sigma3 and sigma4 domains of RNA polymerase sigma factors"/>
    <property type="match status" value="1"/>
</dbReference>
<dbReference type="NCBIfam" id="TIGR02937">
    <property type="entry name" value="sigma70-ECF"/>
    <property type="match status" value="1"/>
</dbReference>
<dbReference type="InterPro" id="IPR013249">
    <property type="entry name" value="RNA_pol_sigma70_r4_t2"/>
</dbReference>
<proteinExistence type="inferred from homology"/>
<reference evidence="7" key="2">
    <citation type="submission" date="2023-01" db="EMBL/GenBank/DDBJ databases">
        <title>Draft genome sequence of Devosia yakushimensis strain NBRC 103855.</title>
        <authorList>
            <person name="Sun Q."/>
            <person name="Mori K."/>
        </authorList>
    </citation>
    <scope>NUCLEOTIDE SEQUENCE</scope>
    <source>
        <strain evidence="7">NBRC 103855</strain>
    </source>
</reference>
<dbReference type="InterPro" id="IPR036388">
    <property type="entry name" value="WH-like_DNA-bd_sf"/>
</dbReference>
<dbReference type="InterPro" id="IPR039425">
    <property type="entry name" value="RNA_pol_sigma-70-like"/>
</dbReference>
<reference evidence="7" key="1">
    <citation type="journal article" date="2014" name="Int. J. Syst. Evol. Microbiol.">
        <title>Complete genome of a new Firmicutes species belonging to the dominant human colonic microbiota ('Ruminococcus bicirculans') reveals two chromosomes and a selective capacity to utilize plant glucans.</title>
        <authorList>
            <consortium name="NISC Comparative Sequencing Program"/>
            <person name="Wegmann U."/>
            <person name="Louis P."/>
            <person name="Goesmann A."/>
            <person name="Henrissat B."/>
            <person name="Duncan S.H."/>
            <person name="Flint H.J."/>
        </authorList>
    </citation>
    <scope>NUCLEOTIDE SEQUENCE</scope>
    <source>
        <strain evidence="7">NBRC 103855</strain>
    </source>
</reference>
<evidence type="ECO:0000256" key="2">
    <source>
        <dbReference type="ARBA" id="ARBA00023015"/>
    </source>
</evidence>
<protein>
    <submittedName>
        <fullName evidence="7">RNA polymerase sigma factor</fullName>
    </submittedName>
</protein>
<dbReference type="SUPFAM" id="SSF88946">
    <property type="entry name" value="Sigma2 domain of RNA polymerase sigma factors"/>
    <property type="match status" value="1"/>
</dbReference>
<evidence type="ECO:0000256" key="4">
    <source>
        <dbReference type="ARBA" id="ARBA00023163"/>
    </source>
</evidence>
<evidence type="ECO:0000259" key="5">
    <source>
        <dbReference type="Pfam" id="PF04542"/>
    </source>
</evidence>
<organism evidence="7 8">
    <name type="scientific">Devosia yakushimensis</name>
    <dbReference type="NCBI Taxonomy" id="470028"/>
    <lineage>
        <taxon>Bacteria</taxon>
        <taxon>Pseudomonadati</taxon>
        <taxon>Pseudomonadota</taxon>
        <taxon>Alphaproteobacteria</taxon>
        <taxon>Hyphomicrobiales</taxon>
        <taxon>Devosiaceae</taxon>
        <taxon>Devosia</taxon>
    </lineage>
</organism>
<sequence length="159" mass="18349">MRRYALSLTRHPSDAEDLVHDTVLRAYERRSAFRAGSALRPWLMSILHNTWVDGVRSRRSERERINRAFEVMEDHEPGRQDMSLRLSEVRRAFLSLPDEQRAALHLVMIEDLSYQETADILAVTIGTVMSRIARAREKLRLIDEAGPAAGKLRLVRDSQ</sequence>
<accession>A0ABQ5UD86</accession>
<feature type="domain" description="RNA polymerase sigma-70 region 2" evidence="5">
    <location>
        <begin position="2"/>
        <end position="59"/>
    </location>
</feature>
<dbReference type="Pfam" id="PF04542">
    <property type="entry name" value="Sigma70_r2"/>
    <property type="match status" value="1"/>
</dbReference>
<dbReference type="NCBIfam" id="NF009164">
    <property type="entry name" value="PRK12511.1"/>
    <property type="match status" value="1"/>
</dbReference>
<keyword evidence="8" id="KW-1185">Reference proteome</keyword>
<dbReference type="InterPro" id="IPR014284">
    <property type="entry name" value="RNA_pol_sigma-70_dom"/>
</dbReference>
<dbReference type="Proteomes" id="UP001161406">
    <property type="component" value="Unassembled WGS sequence"/>
</dbReference>
<dbReference type="InterPro" id="IPR013324">
    <property type="entry name" value="RNA_pol_sigma_r3/r4-like"/>
</dbReference>
<keyword evidence="4" id="KW-0804">Transcription</keyword>
<gene>
    <name evidence="7" type="ORF">GCM10007913_17730</name>
</gene>
<keyword evidence="3" id="KW-0731">Sigma factor</keyword>
<feature type="domain" description="RNA polymerase sigma factor 70 region 4 type 2" evidence="6">
    <location>
        <begin position="88"/>
        <end position="139"/>
    </location>
</feature>
<evidence type="ECO:0000256" key="3">
    <source>
        <dbReference type="ARBA" id="ARBA00023082"/>
    </source>
</evidence>
<dbReference type="Pfam" id="PF08281">
    <property type="entry name" value="Sigma70_r4_2"/>
    <property type="match status" value="1"/>
</dbReference>